<reference evidence="5 6" key="1">
    <citation type="submission" date="2022-11" db="EMBL/GenBank/DDBJ databases">
        <title>Haliovirga abyssi gen. nov., sp. nov., a mesophilic fermentative bacterium isolated from the Iheya North hydrothermal field and the proposal of Haliovirgaceae fam. nov.</title>
        <authorList>
            <person name="Miyazaki U."/>
            <person name="Tame A."/>
            <person name="Miyazaki J."/>
            <person name="Takai K."/>
            <person name="Sawayama S."/>
            <person name="Kitajima M."/>
            <person name="Okamoto A."/>
            <person name="Nakagawa S."/>
        </authorList>
    </citation>
    <scope>NUCLEOTIDE SEQUENCE [LARGE SCALE GENOMIC DNA]</scope>
    <source>
        <strain evidence="5 6">IC12</strain>
    </source>
</reference>
<evidence type="ECO:0000313" key="5">
    <source>
        <dbReference type="EMBL" id="BDU50161.1"/>
    </source>
</evidence>
<dbReference type="Proteomes" id="UP001321582">
    <property type="component" value="Chromosome"/>
</dbReference>
<keyword evidence="3" id="KW-0472">Membrane</keyword>
<keyword evidence="3" id="KW-0812">Transmembrane</keyword>
<proteinExistence type="predicted"/>
<evidence type="ECO:0000256" key="3">
    <source>
        <dbReference type="SAM" id="Phobius"/>
    </source>
</evidence>
<dbReference type="EMBL" id="AP027059">
    <property type="protein sequence ID" value="BDU50161.1"/>
    <property type="molecule type" value="Genomic_DNA"/>
</dbReference>
<dbReference type="Pfam" id="PF07228">
    <property type="entry name" value="SpoIIE"/>
    <property type="match status" value="1"/>
</dbReference>
<name>A0AAU9DVH9_9FUSO</name>
<keyword evidence="6" id="KW-1185">Reference proteome</keyword>
<organism evidence="5 6">
    <name type="scientific">Haliovirga abyssi</name>
    <dbReference type="NCBI Taxonomy" id="2996794"/>
    <lineage>
        <taxon>Bacteria</taxon>
        <taxon>Fusobacteriati</taxon>
        <taxon>Fusobacteriota</taxon>
        <taxon>Fusobacteriia</taxon>
        <taxon>Fusobacteriales</taxon>
        <taxon>Haliovirgaceae</taxon>
        <taxon>Haliovirga</taxon>
    </lineage>
</organism>
<keyword evidence="1" id="KW-0378">Hydrolase</keyword>
<protein>
    <submittedName>
        <fullName evidence="5">Sigma factor sigB regulation protein rsbU</fullName>
    </submittedName>
</protein>
<sequence>MIYFIILEIILLFSLVIFQFDIYMKFIIFLFISFSLIVYESIRKKDIKEYFINILKNIYNEKSSETLDIKEFDNEVLEVYNETIEKFNKKEFDLKEAMTEINSYRNELEKAYKSLIAKSTELEYTNDLLEKKVGTLSSLNALGKSVLSAIDENKAIDILIDTYFIMTSAKKIAVFLWEDGNLLNKAMKGEINFVDFNYDNSENIIALNAKDKVEYKELANKMIQAGEKVVYSEIAIKSKAFGVIYIIEKADENSYLEEKDIILALSMYAAISLNTLGMYKEISEKKQMQKEISIAADIQRNLLPSNIKNVFGLEISNYFKPAKEVGGDYYDYFLSAEGKFGITIGDVSGKGIPAALLMALVRSVLRAVASYDIYPNIILEKLNKIIEDDISDERFITLFYSLYDQETNMLYYSNAGHNPLIYYNKEEDMITEENVKGVAIGFVRNYKYKIGEIKLNKGDVLVYYTDGITEAENSKKELFGIDRLKNIVFKNRLNSSENIKAEILKEVSSFRKKAIQSDDITLVVVKVERR</sequence>
<dbReference type="SMART" id="SM00331">
    <property type="entry name" value="PP2C_SIG"/>
    <property type="match status" value="1"/>
</dbReference>
<evidence type="ECO:0000259" key="4">
    <source>
        <dbReference type="SMART" id="SM00331"/>
    </source>
</evidence>
<dbReference type="PANTHER" id="PTHR43156:SF2">
    <property type="entry name" value="STAGE II SPORULATION PROTEIN E"/>
    <property type="match status" value="1"/>
</dbReference>
<dbReference type="Gene3D" id="3.60.40.10">
    <property type="entry name" value="PPM-type phosphatase domain"/>
    <property type="match status" value="1"/>
</dbReference>
<keyword evidence="3" id="KW-1133">Transmembrane helix</keyword>
<dbReference type="InterPro" id="IPR001932">
    <property type="entry name" value="PPM-type_phosphatase-like_dom"/>
</dbReference>
<feature type="domain" description="PPM-type phosphatase" evidence="4">
    <location>
        <begin position="310"/>
        <end position="527"/>
    </location>
</feature>
<evidence type="ECO:0000256" key="1">
    <source>
        <dbReference type="ARBA" id="ARBA00022801"/>
    </source>
</evidence>
<evidence type="ECO:0000313" key="6">
    <source>
        <dbReference type="Proteomes" id="UP001321582"/>
    </source>
</evidence>
<dbReference type="AlphaFoldDB" id="A0AAU9DVH9"/>
<dbReference type="InterPro" id="IPR036457">
    <property type="entry name" value="PPM-type-like_dom_sf"/>
</dbReference>
<gene>
    <name evidence="5" type="ORF">HLVA_07300</name>
</gene>
<feature type="transmembrane region" description="Helical" evidence="3">
    <location>
        <begin position="6"/>
        <end position="39"/>
    </location>
</feature>
<keyword evidence="2" id="KW-0175">Coiled coil</keyword>
<dbReference type="PANTHER" id="PTHR43156">
    <property type="entry name" value="STAGE II SPORULATION PROTEIN E-RELATED"/>
    <property type="match status" value="1"/>
</dbReference>
<dbReference type="KEGG" id="haby:HLVA_07300"/>
<evidence type="ECO:0000256" key="2">
    <source>
        <dbReference type="SAM" id="Coils"/>
    </source>
</evidence>
<dbReference type="GO" id="GO:0016791">
    <property type="term" value="F:phosphatase activity"/>
    <property type="evidence" value="ECO:0007669"/>
    <property type="project" value="TreeGrafter"/>
</dbReference>
<dbReference type="InterPro" id="IPR052016">
    <property type="entry name" value="Bact_Sigma-Reg"/>
</dbReference>
<dbReference type="SUPFAM" id="SSF81606">
    <property type="entry name" value="PP2C-like"/>
    <property type="match status" value="1"/>
</dbReference>
<accession>A0AAU9DVH9</accession>
<dbReference type="RefSeq" id="WP_307905096.1">
    <property type="nucleotide sequence ID" value="NZ_AP027059.1"/>
</dbReference>
<feature type="coiled-coil region" evidence="2">
    <location>
        <begin position="87"/>
        <end position="114"/>
    </location>
</feature>